<dbReference type="InterPro" id="IPR051415">
    <property type="entry name" value="LAAT-1"/>
</dbReference>
<name>A0A4Q4SWK3_9PEZI</name>
<dbReference type="GO" id="GO:0016020">
    <property type="term" value="C:membrane"/>
    <property type="evidence" value="ECO:0007669"/>
    <property type="project" value="UniProtKB-SubCell"/>
</dbReference>
<feature type="transmembrane region" description="Helical" evidence="6">
    <location>
        <begin position="210"/>
        <end position="233"/>
    </location>
</feature>
<keyword evidence="2 6" id="KW-0812">Transmembrane</keyword>
<dbReference type="SMART" id="SM00679">
    <property type="entry name" value="CTNS"/>
    <property type="match status" value="2"/>
</dbReference>
<feature type="transmembrane region" description="Helical" evidence="6">
    <location>
        <begin position="180"/>
        <end position="198"/>
    </location>
</feature>
<feature type="transmembrane region" description="Helical" evidence="6">
    <location>
        <begin position="145"/>
        <end position="168"/>
    </location>
</feature>
<gene>
    <name evidence="7" type="ORF">DL764_008841</name>
</gene>
<organism evidence="7 8">
    <name type="scientific">Monosporascus ibericus</name>
    <dbReference type="NCBI Taxonomy" id="155417"/>
    <lineage>
        <taxon>Eukaryota</taxon>
        <taxon>Fungi</taxon>
        <taxon>Dikarya</taxon>
        <taxon>Ascomycota</taxon>
        <taxon>Pezizomycotina</taxon>
        <taxon>Sordariomycetes</taxon>
        <taxon>Xylariomycetidae</taxon>
        <taxon>Xylariales</taxon>
        <taxon>Xylariales incertae sedis</taxon>
        <taxon>Monosporascus</taxon>
    </lineage>
</organism>
<dbReference type="Proteomes" id="UP000293360">
    <property type="component" value="Unassembled WGS sequence"/>
</dbReference>
<evidence type="ECO:0000313" key="7">
    <source>
        <dbReference type="EMBL" id="RYO87593.1"/>
    </source>
</evidence>
<dbReference type="PANTHER" id="PTHR16201">
    <property type="entry name" value="SEVEN TRANSMEMBRANE PROTEIN 1-RELATED"/>
    <property type="match status" value="1"/>
</dbReference>
<keyword evidence="8" id="KW-1185">Reference proteome</keyword>
<keyword evidence="3 6" id="KW-1133">Transmembrane helix</keyword>
<evidence type="ECO:0000256" key="1">
    <source>
        <dbReference type="ARBA" id="ARBA00004141"/>
    </source>
</evidence>
<dbReference type="InterPro" id="IPR006603">
    <property type="entry name" value="PQ-loop_rpt"/>
</dbReference>
<evidence type="ECO:0008006" key="9">
    <source>
        <dbReference type="Google" id="ProtNLM"/>
    </source>
</evidence>
<dbReference type="PANTHER" id="PTHR16201:SF11">
    <property type="entry name" value="PQ-LOOP REPEAT-CONTAINING PROTEIN"/>
    <property type="match status" value="1"/>
</dbReference>
<reference evidence="7 8" key="1">
    <citation type="submission" date="2018-06" db="EMBL/GenBank/DDBJ databases">
        <title>Complete Genomes of Monosporascus.</title>
        <authorList>
            <person name="Robinson A.J."/>
            <person name="Natvig D.O."/>
        </authorList>
    </citation>
    <scope>NUCLEOTIDE SEQUENCE [LARGE SCALE GENOMIC DNA]</scope>
    <source>
        <strain evidence="7 8">CBS 110550</strain>
    </source>
</reference>
<evidence type="ECO:0000313" key="8">
    <source>
        <dbReference type="Proteomes" id="UP000293360"/>
    </source>
</evidence>
<feature type="transmembrane region" description="Helical" evidence="6">
    <location>
        <begin position="18"/>
        <end position="37"/>
    </location>
</feature>
<feature type="transmembrane region" description="Helical" evidence="6">
    <location>
        <begin position="89"/>
        <end position="115"/>
    </location>
</feature>
<keyword evidence="4 6" id="KW-0472">Membrane</keyword>
<evidence type="ECO:0000256" key="6">
    <source>
        <dbReference type="SAM" id="Phobius"/>
    </source>
</evidence>
<feature type="transmembrane region" description="Helical" evidence="6">
    <location>
        <begin position="49"/>
        <end position="69"/>
    </location>
</feature>
<comment type="subcellular location">
    <subcellularLocation>
        <location evidence="1">Membrane</location>
        <topology evidence="1">Multi-pass membrane protein</topology>
    </subcellularLocation>
</comment>
<accession>A0A4Q4SWK3</accession>
<dbReference type="Pfam" id="PF04193">
    <property type="entry name" value="PQ-loop"/>
    <property type="match status" value="2"/>
</dbReference>
<dbReference type="OrthoDB" id="19344at2759"/>
<evidence type="ECO:0000256" key="3">
    <source>
        <dbReference type="ARBA" id="ARBA00022989"/>
    </source>
</evidence>
<evidence type="ECO:0000256" key="5">
    <source>
        <dbReference type="SAM" id="MobiDB-lite"/>
    </source>
</evidence>
<evidence type="ECO:0000256" key="4">
    <source>
        <dbReference type="ARBA" id="ARBA00023136"/>
    </source>
</evidence>
<protein>
    <recommendedName>
        <fullName evidence="9">PQ loop repeat protein</fullName>
    </recommendedName>
</protein>
<feature type="transmembrane region" description="Helical" evidence="6">
    <location>
        <begin position="239"/>
        <end position="261"/>
    </location>
</feature>
<comment type="caution">
    <text evidence="7">The sequence shown here is derived from an EMBL/GenBank/DDBJ whole genome shotgun (WGS) entry which is preliminary data.</text>
</comment>
<dbReference type="Gene3D" id="1.20.1280.290">
    <property type="match status" value="1"/>
</dbReference>
<proteinExistence type="predicted"/>
<sequence length="319" mass="35150">MDNSGRCRELSHPSLPQFITGCLLMAWLLVSYIPQWARIISRKSAEGLSTLYILLGSTSGVCAVGNILMLPSSQVDIGCCRGNSPFSCISGLLGMLQVVFGIACFWTVLFLYVFYSEDEADAEMTGRRPSLSGPELTFRRARHAWMVLLLVCAFAFAVLLVSALIRALGPQYAQAWADGLGVAVAVLACVQWVPQILTTWRLRSLGSLSLAYLCLSAPYTWAFGISLAARFGLIGWSTWIVYLLVGTMQFILIVTGVVFLIRERRNPGEAKRASIRVDFAEWNHSRRSVASSNIAPDERRPLLPQPRSSDGRSPSARRP</sequence>
<dbReference type="AlphaFoldDB" id="A0A4Q4SWK3"/>
<dbReference type="PROSITE" id="PS51257">
    <property type="entry name" value="PROKAR_LIPOPROTEIN"/>
    <property type="match status" value="1"/>
</dbReference>
<dbReference type="EMBL" id="QJNU01000747">
    <property type="protein sequence ID" value="RYO87593.1"/>
    <property type="molecule type" value="Genomic_DNA"/>
</dbReference>
<feature type="region of interest" description="Disordered" evidence="5">
    <location>
        <begin position="287"/>
        <end position="319"/>
    </location>
</feature>
<evidence type="ECO:0000256" key="2">
    <source>
        <dbReference type="ARBA" id="ARBA00022692"/>
    </source>
</evidence>